<sequence>MHTKLAKSLRADNGDRKIKNGIADFSILWDVNNDIVVSNAVHSSFPSSIN</sequence>
<keyword evidence="2" id="KW-1185">Reference proteome</keyword>
<name>A0A822XYF0_NELNU</name>
<reference evidence="1 2" key="1">
    <citation type="journal article" date="2020" name="Mol. Biol. Evol.">
        <title>Distinct Expression and Methylation Patterns for Genes with Different Fates following a Single Whole-Genome Duplication in Flowering Plants.</title>
        <authorList>
            <person name="Shi T."/>
            <person name="Rahmani R.S."/>
            <person name="Gugger P.F."/>
            <person name="Wang M."/>
            <person name="Li H."/>
            <person name="Zhang Y."/>
            <person name="Li Z."/>
            <person name="Wang Q."/>
            <person name="Van de Peer Y."/>
            <person name="Marchal K."/>
            <person name="Chen J."/>
        </authorList>
    </citation>
    <scope>NUCLEOTIDE SEQUENCE [LARGE SCALE GENOMIC DNA]</scope>
    <source>
        <tissue evidence="1">Leaf</tissue>
    </source>
</reference>
<gene>
    <name evidence="1" type="ORF">HUJ06_023891</name>
</gene>
<dbReference type="Proteomes" id="UP000607653">
    <property type="component" value="Unassembled WGS sequence"/>
</dbReference>
<organism evidence="1 2">
    <name type="scientific">Nelumbo nucifera</name>
    <name type="common">Sacred lotus</name>
    <dbReference type="NCBI Taxonomy" id="4432"/>
    <lineage>
        <taxon>Eukaryota</taxon>
        <taxon>Viridiplantae</taxon>
        <taxon>Streptophyta</taxon>
        <taxon>Embryophyta</taxon>
        <taxon>Tracheophyta</taxon>
        <taxon>Spermatophyta</taxon>
        <taxon>Magnoliopsida</taxon>
        <taxon>Proteales</taxon>
        <taxon>Nelumbonaceae</taxon>
        <taxon>Nelumbo</taxon>
    </lineage>
</organism>
<dbReference type="EMBL" id="DUZY01000001">
    <property type="protein sequence ID" value="DAD22428.1"/>
    <property type="molecule type" value="Genomic_DNA"/>
</dbReference>
<comment type="caution">
    <text evidence="1">The sequence shown here is derived from an EMBL/GenBank/DDBJ whole genome shotgun (WGS) entry which is preliminary data.</text>
</comment>
<accession>A0A822XYF0</accession>
<evidence type="ECO:0000313" key="1">
    <source>
        <dbReference type="EMBL" id="DAD22428.1"/>
    </source>
</evidence>
<dbReference type="AlphaFoldDB" id="A0A822XYF0"/>
<protein>
    <submittedName>
        <fullName evidence="1">Uncharacterized protein</fullName>
    </submittedName>
</protein>
<evidence type="ECO:0000313" key="2">
    <source>
        <dbReference type="Proteomes" id="UP000607653"/>
    </source>
</evidence>
<proteinExistence type="predicted"/>